<dbReference type="KEGG" id="nba:CUN60_10515"/>
<reference evidence="3" key="1">
    <citation type="submission" date="2017-11" db="EMBL/GenBank/DDBJ databases">
        <authorList>
            <person name="Chan K.G."/>
            <person name="Lee L.S."/>
        </authorList>
    </citation>
    <scope>NUCLEOTIDE SEQUENCE [LARGE SCALE GENOMIC DNA]</scope>
    <source>
        <strain evidence="3">DSM 100970</strain>
    </source>
</reference>
<feature type="signal peptide" evidence="1">
    <location>
        <begin position="1"/>
        <end position="27"/>
    </location>
</feature>
<feature type="chain" id="PRO_5014468115" description="Lipoprotein" evidence="1">
    <location>
        <begin position="28"/>
        <end position="894"/>
    </location>
</feature>
<organism evidence="2 3">
    <name type="scientific">Aquella oligotrophica</name>
    <dbReference type="NCBI Taxonomy" id="2067065"/>
    <lineage>
        <taxon>Bacteria</taxon>
        <taxon>Pseudomonadati</taxon>
        <taxon>Pseudomonadota</taxon>
        <taxon>Betaproteobacteria</taxon>
        <taxon>Neisseriales</taxon>
        <taxon>Neisseriaceae</taxon>
        <taxon>Aquella</taxon>
    </lineage>
</organism>
<protein>
    <recommendedName>
        <fullName evidence="4">Lipoprotein</fullName>
    </recommendedName>
</protein>
<accession>A0A2I7N8E1</accession>
<gene>
    <name evidence="2" type="ORF">CUN60_10515</name>
</gene>
<proteinExistence type="predicted"/>
<dbReference type="RefSeq" id="WP_102951998.1">
    <property type="nucleotide sequence ID" value="NZ_CP024847.1"/>
</dbReference>
<evidence type="ECO:0000313" key="3">
    <source>
        <dbReference type="Proteomes" id="UP000236655"/>
    </source>
</evidence>
<evidence type="ECO:0000256" key="1">
    <source>
        <dbReference type="SAM" id="SignalP"/>
    </source>
</evidence>
<dbReference type="AlphaFoldDB" id="A0A2I7N8E1"/>
<dbReference type="EMBL" id="CP024847">
    <property type="protein sequence ID" value="AUR52710.1"/>
    <property type="molecule type" value="Genomic_DNA"/>
</dbReference>
<evidence type="ECO:0000313" key="2">
    <source>
        <dbReference type="EMBL" id="AUR52710.1"/>
    </source>
</evidence>
<sequence>MKLNILKKHVKTVALSFIIVVSLSACNGNGVGGGKSLASDNTEIQIKAQKLADAKRTELTRFYAAQGYKIDFADSLLVGPQFYAAESNKRPNTLYNLKVLKVSDNAFTTVYEANVVCGSSYEGCKVNIDKSRLPADEYALELSQDGKIIAGGLFYVSSAADSTNLILDATSTGTFIKRTYLGPQMMNSSDEIDELLIRDAFDKAARNAGYSGKYDLNEMIYFYYNYLLENGTSPTIVVTKMVNTIKAKAVNIPVNKSIADYQASIAKILELSNKASFAQMAETIKKLTESIKKSGNESGNVQMVLDALVSFVSGGSINDISKKIGHLSAVMEFLSKVNGSKNALAEMNALITSLRQIQAEELSKDDQINNYLKSISDQLQKADAKSEIRMLQNNINTINVTANVLRNTLGSLDLDSYIYKNTEVSPKLTFDQLTILYAANTGDGIFNIKSLKEIQTAVDQIVMDKAITNIDEFLKSVDSQYITNVKDGVNVIPLRRAHNLILNDYNLELQAVLADAELIQKNALFLEYKYPYFKGKVVPTEKLDSACNLGTAEEQYNCKIKDISIRYKSYRNFITNKFKTHYINVYQDIYGAERLQLPSDNFKNMACNLLSLTYEGTAGKGQGIVKTIGASCLNGVGQEVSSILDVQKDDCDYNSAITTSLLNIDGKLSCKSTVNKLRTENSIASGYPLYGYIENLDDKGKEWYLSRIGNKELPVNFVVYGAEVTTTANDFINGIGITTPGANISETLDTNFDGRNLGVVNINMLGMKSVFRVSYHKEITADGKTEFYIPITLDINGAYFPFYLKTEMTGSMRPNGYNIRSVGFKLACMTNNCKFETSKHMFYDDISVKGSRDGVRITLDYCGSDSNLSLGRKSLIPEDGGRHTGSICLYTRKL</sequence>
<dbReference type="Proteomes" id="UP000236655">
    <property type="component" value="Chromosome"/>
</dbReference>
<name>A0A2I7N8E1_9NEIS</name>
<keyword evidence="1" id="KW-0732">Signal</keyword>
<keyword evidence="3" id="KW-1185">Reference proteome</keyword>
<dbReference type="PROSITE" id="PS51257">
    <property type="entry name" value="PROKAR_LIPOPROTEIN"/>
    <property type="match status" value="1"/>
</dbReference>
<evidence type="ECO:0008006" key="4">
    <source>
        <dbReference type="Google" id="ProtNLM"/>
    </source>
</evidence>